<dbReference type="GO" id="GO:0016747">
    <property type="term" value="F:acyltransferase activity, transferring groups other than amino-acyl groups"/>
    <property type="evidence" value="ECO:0007669"/>
    <property type="project" value="InterPro"/>
</dbReference>
<feature type="domain" description="N-acetyltransferase" evidence="3">
    <location>
        <begin position="5"/>
        <end position="151"/>
    </location>
</feature>
<keyword evidence="4" id="KW-0687">Ribonucleoprotein</keyword>
<evidence type="ECO:0000313" key="5">
    <source>
        <dbReference type="Proteomes" id="UP000199213"/>
    </source>
</evidence>
<keyword evidence="4" id="KW-0689">Ribosomal protein</keyword>
<dbReference type="InterPro" id="IPR016181">
    <property type="entry name" value="Acyl_CoA_acyltransferase"/>
</dbReference>
<reference evidence="5" key="1">
    <citation type="submission" date="2016-10" db="EMBL/GenBank/DDBJ databases">
        <authorList>
            <person name="Varghese N."/>
            <person name="Submissions S."/>
        </authorList>
    </citation>
    <scope>NUCLEOTIDE SEQUENCE [LARGE SCALE GENOMIC DNA]</scope>
    <source>
        <strain evidence="5">DSM 45460</strain>
    </source>
</reference>
<evidence type="ECO:0000256" key="2">
    <source>
        <dbReference type="ARBA" id="ARBA00023315"/>
    </source>
</evidence>
<proteinExistence type="predicted"/>
<accession>A0A1G9F8V5</accession>
<dbReference type="CDD" id="cd04301">
    <property type="entry name" value="NAT_SF"/>
    <property type="match status" value="1"/>
</dbReference>
<keyword evidence="2" id="KW-0012">Acyltransferase</keyword>
<evidence type="ECO:0000259" key="3">
    <source>
        <dbReference type="PROSITE" id="PS51186"/>
    </source>
</evidence>
<dbReference type="GO" id="GO:0005840">
    <property type="term" value="C:ribosome"/>
    <property type="evidence" value="ECO:0007669"/>
    <property type="project" value="UniProtKB-KW"/>
</dbReference>
<dbReference type="RefSeq" id="WP_092632117.1">
    <property type="nucleotide sequence ID" value="NZ_FNFM01000014.1"/>
</dbReference>
<dbReference type="InterPro" id="IPR050832">
    <property type="entry name" value="Bact_Acetyltransf"/>
</dbReference>
<dbReference type="Gene3D" id="3.40.630.30">
    <property type="match status" value="1"/>
</dbReference>
<dbReference type="Pfam" id="PF00583">
    <property type="entry name" value="Acetyltransf_1"/>
    <property type="match status" value="1"/>
</dbReference>
<dbReference type="PROSITE" id="PS51186">
    <property type="entry name" value="GNAT"/>
    <property type="match status" value="1"/>
</dbReference>
<dbReference type="InterPro" id="IPR000182">
    <property type="entry name" value="GNAT_dom"/>
</dbReference>
<evidence type="ECO:0000313" key="4">
    <source>
        <dbReference type="EMBL" id="SDK84814.1"/>
    </source>
</evidence>
<name>A0A1G9F8V5_ACTMZ</name>
<keyword evidence="5" id="KW-1185">Reference proteome</keyword>
<gene>
    <name evidence="4" type="ORF">SAMN04487820_11449</name>
</gene>
<evidence type="ECO:0000256" key="1">
    <source>
        <dbReference type="ARBA" id="ARBA00022679"/>
    </source>
</evidence>
<organism evidence="4 5">
    <name type="scientific">Actinopolyspora mzabensis</name>
    <dbReference type="NCBI Taxonomy" id="995066"/>
    <lineage>
        <taxon>Bacteria</taxon>
        <taxon>Bacillati</taxon>
        <taxon>Actinomycetota</taxon>
        <taxon>Actinomycetes</taxon>
        <taxon>Actinopolysporales</taxon>
        <taxon>Actinopolysporaceae</taxon>
        <taxon>Actinopolyspora</taxon>
    </lineage>
</organism>
<dbReference type="SUPFAM" id="SSF55729">
    <property type="entry name" value="Acyl-CoA N-acyltransferases (Nat)"/>
    <property type="match status" value="1"/>
</dbReference>
<protein>
    <submittedName>
        <fullName evidence="4">Ribosomal protein S18 acetylase RimI</fullName>
    </submittedName>
</protein>
<dbReference type="Proteomes" id="UP000199213">
    <property type="component" value="Unassembled WGS sequence"/>
</dbReference>
<keyword evidence="1" id="KW-0808">Transferase</keyword>
<dbReference type="EMBL" id="FNFM01000014">
    <property type="protein sequence ID" value="SDK84814.1"/>
    <property type="molecule type" value="Genomic_DNA"/>
</dbReference>
<dbReference type="PANTHER" id="PTHR43877">
    <property type="entry name" value="AMINOALKYLPHOSPHONATE N-ACETYLTRANSFERASE-RELATED-RELATED"/>
    <property type="match status" value="1"/>
</dbReference>
<dbReference type="OrthoDB" id="9789603at2"/>
<sequence>MDERFNFRPARAADVAAVVSLLHDDELGRHRERPGDPAYDTAFAEIASDPNQLLVVAELDGEIVGTLQLSFIAGLSHVGTKRAQLEAVRVGSEYRGLGIGGRMCEWAISVARERGAGQVQLTSDSGRTAAHRFYERLGFSATHVGMKLSLD</sequence>
<dbReference type="AlphaFoldDB" id="A0A1G9F8V5"/>